<evidence type="ECO:0000313" key="2">
    <source>
        <dbReference type="EMBL" id="MEK8090258.1"/>
    </source>
</evidence>
<proteinExistence type="predicted"/>
<name>A0ABU9DC04_9PROT</name>
<feature type="signal peptide" evidence="1">
    <location>
        <begin position="1"/>
        <end position="25"/>
    </location>
</feature>
<dbReference type="EMBL" id="JBBPCO010000010">
    <property type="protein sequence ID" value="MEK8090258.1"/>
    <property type="molecule type" value="Genomic_DNA"/>
</dbReference>
<dbReference type="SUPFAM" id="SSF56954">
    <property type="entry name" value="Outer membrane efflux proteins (OEP)"/>
    <property type="match status" value="1"/>
</dbReference>
<dbReference type="PANTHER" id="PTHR30203:SF24">
    <property type="entry name" value="BLR4935 PROTEIN"/>
    <property type="match status" value="1"/>
</dbReference>
<keyword evidence="1" id="KW-0732">Signal</keyword>
<reference evidence="2 3" key="1">
    <citation type="submission" date="2024-04" db="EMBL/GenBank/DDBJ databases">
        <authorList>
            <person name="Abashina T."/>
            <person name="Shaikin A."/>
        </authorList>
    </citation>
    <scope>NUCLEOTIDE SEQUENCE [LARGE SCALE GENOMIC DNA]</scope>
    <source>
        <strain evidence="2 3">AAFK</strain>
    </source>
</reference>
<dbReference type="PANTHER" id="PTHR30203">
    <property type="entry name" value="OUTER MEMBRANE CATION EFFLUX PROTEIN"/>
    <property type="match status" value="1"/>
</dbReference>
<evidence type="ECO:0000256" key="1">
    <source>
        <dbReference type="SAM" id="SignalP"/>
    </source>
</evidence>
<comment type="caution">
    <text evidence="2">The sequence shown here is derived from an EMBL/GenBank/DDBJ whole genome shotgun (WGS) entry which is preliminary data.</text>
</comment>
<protein>
    <submittedName>
        <fullName evidence="2">TolC family protein</fullName>
    </submittedName>
</protein>
<dbReference type="InterPro" id="IPR010131">
    <property type="entry name" value="MdtP/NodT-like"/>
</dbReference>
<dbReference type="Proteomes" id="UP001446205">
    <property type="component" value="Unassembled WGS sequence"/>
</dbReference>
<keyword evidence="3" id="KW-1185">Reference proteome</keyword>
<sequence length="451" mass="49511">MPNAPGILLFVLSTVLLSSCASYQAKPLDSAAMQESLAAPSPALLQKMASELKHPRLPPLTLDFSKPLTDRELAVIAVIASPDLRAQRARAGVASAQVFSAGLLPDPQLSAGLDHPTSSGPDLVNAYNLGLSWDIFGLITRHAEQRIARTQAQQVRYDIAWQEWLTANQARLLGVRLGYLERQAGIAGQAEQVADSLYQAARRNLKRGDIKLDEFALRESALIDARDRLLALQREIEKNRQDLNRNLGLPPEQMLKLGIRPAAEPEATDPAQLFASARHERLDLLALQAGYASQEATLYRAVLGQFPRFNLGLSRASDTSGIRTIGASVSLDLPVFNRNRGNIALARATREQLFAEYSTRLFQTRADISQITADLMRLARERTALASKLPSLEHAESVLREASQRRDVPLLSYETIRASLLSYQLQLLSLDQNIAEQRAALDIAVGAPLQP</sequence>
<organism evidence="2 3">
    <name type="scientific">Thermithiobacillus plumbiphilus</name>
    <dbReference type="NCBI Taxonomy" id="1729899"/>
    <lineage>
        <taxon>Bacteria</taxon>
        <taxon>Pseudomonadati</taxon>
        <taxon>Pseudomonadota</taxon>
        <taxon>Acidithiobacillia</taxon>
        <taxon>Acidithiobacillales</taxon>
        <taxon>Thermithiobacillaceae</taxon>
        <taxon>Thermithiobacillus</taxon>
    </lineage>
</organism>
<evidence type="ECO:0000313" key="3">
    <source>
        <dbReference type="Proteomes" id="UP001446205"/>
    </source>
</evidence>
<dbReference type="Gene3D" id="1.20.1600.10">
    <property type="entry name" value="Outer membrane efflux proteins (OEP)"/>
    <property type="match status" value="1"/>
</dbReference>
<gene>
    <name evidence="2" type="ORF">WOB96_10845</name>
</gene>
<feature type="chain" id="PRO_5045058830" evidence="1">
    <location>
        <begin position="26"/>
        <end position="451"/>
    </location>
</feature>
<accession>A0ABU9DC04</accession>
<dbReference type="RefSeq" id="WP_341371313.1">
    <property type="nucleotide sequence ID" value="NZ_JBBPCO010000010.1"/>
</dbReference>